<dbReference type="InterPro" id="IPR019931">
    <property type="entry name" value="LPXTG_anchor"/>
</dbReference>
<comment type="caution">
    <text evidence="9">The sequence shown here is derived from an EMBL/GenBank/DDBJ whole genome shotgun (WGS) entry which is preliminary data.</text>
</comment>
<keyword evidence="2" id="KW-0964">Secreted</keyword>
<evidence type="ECO:0000256" key="2">
    <source>
        <dbReference type="ARBA" id="ARBA00022525"/>
    </source>
</evidence>
<evidence type="ECO:0000313" key="9">
    <source>
        <dbReference type="EMBL" id="MST61993.1"/>
    </source>
</evidence>
<dbReference type="Proteomes" id="UP000440713">
    <property type="component" value="Unassembled WGS sequence"/>
</dbReference>
<dbReference type="RefSeq" id="WP_154537360.1">
    <property type="nucleotide sequence ID" value="NZ_VUNE01000001.1"/>
</dbReference>
<evidence type="ECO:0000313" key="10">
    <source>
        <dbReference type="Proteomes" id="UP000440713"/>
    </source>
</evidence>
<protein>
    <recommendedName>
        <fullName evidence="8">Gram-positive cocci surface proteins LPxTG domain-containing protein</fullName>
    </recommendedName>
</protein>
<evidence type="ECO:0000256" key="7">
    <source>
        <dbReference type="SAM" id="SignalP"/>
    </source>
</evidence>
<gene>
    <name evidence="9" type="ORF">FYJ71_03265</name>
</gene>
<feature type="region of interest" description="Disordered" evidence="5">
    <location>
        <begin position="35"/>
        <end position="80"/>
    </location>
</feature>
<keyword evidence="6" id="KW-1133">Transmembrane helix</keyword>
<evidence type="ECO:0000256" key="4">
    <source>
        <dbReference type="ARBA" id="ARBA00023088"/>
    </source>
</evidence>
<keyword evidence="6" id="KW-0472">Membrane</keyword>
<reference evidence="9 10" key="1">
    <citation type="submission" date="2019-08" db="EMBL/GenBank/DDBJ databases">
        <title>In-depth cultivation of the pig gut microbiome towards novel bacterial diversity and tailored functional studies.</title>
        <authorList>
            <person name="Wylensek D."/>
            <person name="Hitch T.C.A."/>
            <person name="Clavel T."/>
        </authorList>
    </citation>
    <scope>NUCLEOTIDE SEQUENCE [LARGE SCALE GENOMIC DNA]</scope>
    <source>
        <strain evidence="9 10">WCA-SAB-591-4A-A</strain>
    </source>
</reference>
<dbReference type="PROSITE" id="PS50847">
    <property type="entry name" value="GRAM_POS_ANCHORING"/>
    <property type="match status" value="1"/>
</dbReference>
<feature type="compositionally biased region" description="Basic and acidic residues" evidence="5">
    <location>
        <begin position="397"/>
        <end position="410"/>
    </location>
</feature>
<evidence type="ECO:0000256" key="3">
    <source>
        <dbReference type="ARBA" id="ARBA00022729"/>
    </source>
</evidence>
<evidence type="ECO:0000256" key="1">
    <source>
        <dbReference type="ARBA" id="ARBA00022512"/>
    </source>
</evidence>
<feature type="compositionally biased region" description="Polar residues" evidence="5">
    <location>
        <begin position="65"/>
        <end position="80"/>
    </location>
</feature>
<evidence type="ECO:0000259" key="8">
    <source>
        <dbReference type="PROSITE" id="PS50847"/>
    </source>
</evidence>
<keyword evidence="3 7" id="KW-0732">Signal</keyword>
<feature type="chain" id="PRO_5026975468" description="Gram-positive cocci surface proteins LPxTG domain-containing protein" evidence="7">
    <location>
        <begin position="35"/>
        <end position="479"/>
    </location>
</feature>
<keyword evidence="4" id="KW-0572">Peptidoglycan-anchor</keyword>
<keyword evidence="10" id="KW-1185">Reference proteome</keyword>
<dbReference type="EMBL" id="VUNE01000001">
    <property type="protein sequence ID" value="MST61993.1"/>
    <property type="molecule type" value="Genomic_DNA"/>
</dbReference>
<feature type="transmembrane region" description="Helical" evidence="6">
    <location>
        <begin position="451"/>
        <end position="475"/>
    </location>
</feature>
<feature type="region of interest" description="Disordered" evidence="5">
    <location>
        <begin position="375"/>
        <end position="441"/>
    </location>
</feature>
<keyword evidence="6" id="KW-0812">Transmembrane</keyword>
<dbReference type="AlphaFoldDB" id="A0A6N7XEJ0"/>
<feature type="compositionally biased region" description="Low complexity" evidence="5">
    <location>
        <begin position="411"/>
        <end position="429"/>
    </location>
</feature>
<accession>A0A6N7XEJ0</accession>
<name>A0A6N7XEJ0_9FIRM</name>
<organism evidence="9 10">
    <name type="scientific">Peptostreptococcus porci</name>
    <dbReference type="NCBI Taxonomy" id="2652282"/>
    <lineage>
        <taxon>Bacteria</taxon>
        <taxon>Bacillati</taxon>
        <taxon>Bacillota</taxon>
        <taxon>Clostridia</taxon>
        <taxon>Peptostreptococcales</taxon>
        <taxon>Peptostreptococcaceae</taxon>
        <taxon>Peptostreptococcus</taxon>
    </lineage>
</organism>
<feature type="signal peptide" evidence="7">
    <location>
        <begin position="1"/>
        <end position="34"/>
    </location>
</feature>
<keyword evidence="1" id="KW-0134">Cell wall</keyword>
<sequence>MVLKRKENGKLRKKLSAIIAALVLTASAGVSSFAADSDTTGTAPAAPVAEQPVGATDTANNDATPTHTSSGTVTENNTSASGIYAPKADLYGDILVKESGSTADYDTEHDKVFETKAGATLDFKATLNGKDVETQYKETLDNAKKVAIKYFENKGTPNNLAEMLADGVLGKNGENIDITNELNSHLVLNIMPNKNLIFPTDINSYKLDATDKDGRVWYYIDNEKSDVSKENKKIYMQLNFKNESEYYKNNTPNIARDGAVTINTYYDLAPFIVGTPAKLKDLNLLINGVKIAEYAQPGYYTVKSTLVGEFTSNPKAASYDWSKFTSVFAGKEEKLIKYEWTTVQETAQNDNLDGKDNFQPASDNNPWLTVRIPEPVKPPVPVNPDRDPLLPTIPGTENEKPVTPEVKPEENTPVVPEKPEVPAQPEVKPNVPTKENSKVVKKSTVNKLPQMGVSTIAGATTAIGTVLAAASALTFKKRK</sequence>
<evidence type="ECO:0000256" key="5">
    <source>
        <dbReference type="SAM" id="MobiDB-lite"/>
    </source>
</evidence>
<proteinExistence type="predicted"/>
<feature type="compositionally biased region" description="Low complexity" evidence="5">
    <location>
        <begin position="55"/>
        <end position="64"/>
    </location>
</feature>
<evidence type="ECO:0000256" key="6">
    <source>
        <dbReference type="SAM" id="Phobius"/>
    </source>
</evidence>
<feature type="domain" description="Gram-positive cocci surface proteins LPxTG" evidence="8">
    <location>
        <begin position="448"/>
        <end position="479"/>
    </location>
</feature>